<organism evidence="1">
    <name type="scientific">marine sediment metagenome</name>
    <dbReference type="NCBI Taxonomy" id="412755"/>
    <lineage>
        <taxon>unclassified sequences</taxon>
        <taxon>metagenomes</taxon>
        <taxon>ecological metagenomes</taxon>
    </lineage>
</organism>
<reference evidence="1" key="1">
    <citation type="journal article" date="2015" name="Nature">
        <title>Complex archaea that bridge the gap between prokaryotes and eukaryotes.</title>
        <authorList>
            <person name="Spang A."/>
            <person name="Saw J.H."/>
            <person name="Jorgensen S.L."/>
            <person name="Zaremba-Niedzwiedzka K."/>
            <person name="Martijn J."/>
            <person name="Lind A.E."/>
            <person name="van Eijk R."/>
            <person name="Schleper C."/>
            <person name="Guy L."/>
            <person name="Ettema T.J."/>
        </authorList>
    </citation>
    <scope>NUCLEOTIDE SEQUENCE</scope>
</reference>
<comment type="caution">
    <text evidence="1">The sequence shown here is derived from an EMBL/GenBank/DDBJ whole genome shotgun (WGS) entry which is preliminary data.</text>
</comment>
<sequence>MKFSKYLLILLFASTLLFGQRGGRGGPGSRSSVRDYIESILFTGGLSVGDLTVSADGDTIKLEPGVALYMIEVEQDNYQIFGLDSLGNILQSGVSPSYSIIDSSGADNDVNWRWDYDLTAVGTGAEDADASLWLQTAGNLLRNLFFDADAGAWVYSQGVSTDFIAITNTEMRLSGATPSIDIYDSDGDDGDVSAEINGGLTVVTTGAENMDMTYSAQVAGAMTPYITFDADANLELASVLDIVLDPVGNNVNPGSDNADALGAVGTAWSDLALGDGSIIDWNNDITATHSANLLVFTGGVTRFDKVEIDGTGDYFDVSTDLDFVSTADMVLTPGGTEVHIVGGLSVGDETEVGDNNLYVVGAFGVGVVPTSPSEIGDDNANAAFTLQTLINTDEGATGETGQTGDLVFELRGTIDSGSNYTDEEAVKLSAYKINDYWDAANQDDNDAGLKLYTVVDGSYVLNSTFSDNDLTVVDVINATDVNVTNDLLLASGSILNFNSGNFTITHSTDLLTFAGDAVTLIDGSANSPLLLLENTADDGAGPTIRLENDEGVAGVDADQAGTIFFNAGDDAQTQVDVVRIRGFIEETAALDVAGRYIVSVLFDDGTPALDNFFDMLGDNGAVGEGLIKFNGSQQDVDFQINTATANYFVIDAGTDQLKITSGSASSPEFLIENTAADGAGPIIRLENDEGVGVDNDDAGTIFFNAGDDAQTQVDVVSIVAEIEETAAADQAGSLIISVLHDDGTIALDPFLTMLGDNGTPGQGLIEFNAGEKDVDHIWNVSGAEALVLLGSDGSLTLKKGVADAQFIVDVFHDTEATTPLIIGRKAEGTLDTPTADPVDDNAVMLTLSGRGYDTDSYEKSAEIIMLIDGTPSSGTDMPGMIQLKTSAEASATPSFALTIDNSQNVILEATKGLYFDGASGVEGDTKIDEQSANDLEITVGGSVKLKMEHGVLTSFPNDPVTITNAFSNNAVHTQETNVIRKVVILSGATDNAATEMFTITTVDEAGSTDGGSYTVNINVMGSEAVANDGVNVSAVSLVAHFVRLMVAAGTGSNSAVAEISETASVDLGTGAIATITITVAETSEFVQSVLLQVDTSGGTFDGYAIVELVWEGFLTAPVISG</sequence>
<dbReference type="SUPFAM" id="SSF51126">
    <property type="entry name" value="Pectin lyase-like"/>
    <property type="match status" value="1"/>
</dbReference>
<protein>
    <submittedName>
        <fullName evidence="1">Uncharacterized protein</fullName>
    </submittedName>
</protein>
<dbReference type="EMBL" id="LAZR01003424">
    <property type="protein sequence ID" value="KKN18465.1"/>
    <property type="molecule type" value="Genomic_DNA"/>
</dbReference>
<proteinExistence type="predicted"/>
<accession>A0A0F9NFX9</accession>
<dbReference type="AlphaFoldDB" id="A0A0F9NFX9"/>
<name>A0A0F9NFX9_9ZZZZ</name>
<dbReference type="InterPro" id="IPR011050">
    <property type="entry name" value="Pectin_lyase_fold/virulence"/>
</dbReference>
<evidence type="ECO:0000313" key="1">
    <source>
        <dbReference type="EMBL" id="KKN18465.1"/>
    </source>
</evidence>
<gene>
    <name evidence="1" type="ORF">LCGC14_0955500</name>
</gene>